<dbReference type="Gene3D" id="1.10.760.10">
    <property type="entry name" value="Cytochrome c-like domain"/>
    <property type="match status" value="1"/>
</dbReference>
<proteinExistence type="predicted"/>
<dbReference type="InterPro" id="IPR036909">
    <property type="entry name" value="Cyt_c-like_dom_sf"/>
</dbReference>
<evidence type="ECO:0000256" key="1">
    <source>
        <dbReference type="SAM" id="MobiDB-lite"/>
    </source>
</evidence>
<dbReference type="Proteomes" id="UP000309747">
    <property type="component" value="Unassembled WGS sequence"/>
</dbReference>
<dbReference type="OrthoDB" id="9805202at2"/>
<reference evidence="2 3" key="1">
    <citation type="submission" date="2019-04" db="EMBL/GenBank/DDBJ databases">
        <authorList>
            <person name="Li J."/>
        </authorList>
    </citation>
    <scope>NUCLEOTIDE SEQUENCE [LARGE SCALE GENOMIC DNA]</scope>
    <source>
        <strain evidence="2 3">KCTC 42687</strain>
    </source>
</reference>
<feature type="region of interest" description="Disordered" evidence="1">
    <location>
        <begin position="1"/>
        <end position="56"/>
    </location>
</feature>
<gene>
    <name evidence="2" type="ORF">FA743_11470</name>
</gene>
<sequence length="195" mass="20460">MANADARTRHPSGRAGRVPARRDGGSSAPGHVPVRTGPGCGAGGQGRRARPSRGWSVWLPTGAGPAIGQGARIFRQTDCAACNRPEWPIAMPYGARRIRPHGDFLLHDLGPSRADPAPEPGPELAPGEWPTAPLWGLGHAYAVGGERGSWLHDGPARRLTEATLWHGGTAQPARDAFAALGPADRAALIFYLDGL</sequence>
<keyword evidence="3" id="KW-1185">Reference proteome</keyword>
<dbReference type="RefSeq" id="WP_136886241.1">
    <property type="nucleotide sequence ID" value="NZ_SUNI01000010.1"/>
</dbReference>
<organism evidence="2 3">
    <name type="scientific">Paracoccus gahaiensis</name>
    <dbReference type="NCBI Taxonomy" id="1706839"/>
    <lineage>
        <taxon>Bacteria</taxon>
        <taxon>Pseudomonadati</taxon>
        <taxon>Pseudomonadota</taxon>
        <taxon>Alphaproteobacteria</taxon>
        <taxon>Rhodobacterales</taxon>
        <taxon>Paracoccaceae</taxon>
        <taxon>Paracoccus</taxon>
    </lineage>
</organism>
<accession>A0A4U0RAA2</accession>
<dbReference type="GO" id="GO:0020037">
    <property type="term" value="F:heme binding"/>
    <property type="evidence" value="ECO:0007669"/>
    <property type="project" value="InterPro"/>
</dbReference>
<dbReference type="AlphaFoldDB" id="A0A4U0RAA2"/>
<dbReference type="Pfam" id="PF06537">
    <property type="entry name" value="DHOR"/>
    <property type="match status" value="1"/>
</dbReference>
<evidence type="ECO:0000313" key="3">
    <source>
        <dbReference type="Proteomes" id="UP000309747"/>
    </source>
</evidence>
<evidence type="ECO:0000313" key="2">
    <source>
        <dbReference type="EMBL" id="TJZ91400.1"/>
    </source>
</evidence>
<dbReference type="EMBL" id="SUNI01000010">
    <property type="protein sequence ID" value="TJZ91400.1"/>
    <property type="molecule type" value="Genomic_DNA"/>
</dbReference>
<dbReference type="GO" id="GO:0009055">
    <property type="term" value="F:electron transfer activity"/>
    <property type="evidence" value="ECO:0007669"/>
    <property type="project" value="InterPro"/>
</dbReference>
<dbReference type="SUPFAM" id="SSF46626">
    <property type="entry name" value="Cytochrome c"/>
    <property type="match status" value="1"/>
</dbReference>
<comment type="caution">
    <text evidence="2">The sequence shown here is derived from an EMBL/GenBank/DDBJ whole genome shotgun (WGS) entry which is preliminary data.</text>
</comment>
<dbReference type="InterPro" id="IPR010538">
    <property type="entry name" value="DHOR"/>
</dbReference>
<evidence type="ECO:0008006" key="4">
    <source>
        <dbReference type="Google" id="ProtNLM"/>
    </source>
</evidence>
<name>A0A4U0RAA2_9RHOB</name>
<protein>
    <recommendedName>
        <fullName evidence="4">Cytochrome c domain-containing protein</fullName>
    </recommendedName>
</protein>